<sequence>MENVAGIFVMLSTFMLNVFRTGRDRSLRFSVLSNNLLPKELFRLKKKVRRATVIGEDNAIGVLAAVAYNPHWAREQIQMNPNFFRSVLFFDESPFTNHGAVNRHNMHQPHWLRQVEHQRPWSVNVWCGIIGDKLIIEGNLNGEMYQDFLNLRSY</sequence>
<evidence type="ECO:0000313" key="1">
    <source>
        <dbReference type="EMBL" id="RZC40350.1"/>
    </source>
</evidence>
<dbReference type="Proteomes" id="UP000292052">
    <property type="component" value="Unassembled WGS sequence"/>
</dbReference>
<dbReference type="EMBL" id="QDEB01026787">
    <property type="protein sequence ID" value="RZC40350.1"/>
    <property type="molecule type" value="Genomic_DNA"/>
</dbReference>
<reference evidence="1 2" key="1">
    <citation type="submission" date="2017-03" db="EMBL/GenBank/DDBJ databases">
        <title>Genome of the blue death feigning beetle - Asbolus verrucosus.</title>
        <authorList>
            <person name="Rider S.D."/>
        </authorList>
    </citation>
    <scope>NUCLEOTIDE SEQUENCE [LARGE SCALE GENOMIC DNA]</scope>
    <source>
        <strain evidence="1">Butters</strain>
        <tissue evidence="1">Head and leg muscle</tissue>
    </source>
</reference>
<dbReference type="PANTHER" id="PTHR47326">
    <property type="entry name" value="TRANSPOSABLE ELEMENT TC3 TRANSPOSASE-LIKE PROTEIN"/>
    <property type="match status" value="1"/>
</dbReference>
<dbReference type="Gene3D" id="3.30.420.10">
    <property type="entry name" value="Ribonuclease H-like superfamily/Ribonuclease H"/>
    <property type="match status" value="1"/>
</dbReference>
<dbReference type="PANTHER" id="PTHR47326:SF1">
    <property type="entry name" value="HTH PSQ-TYPE DOMAIN-CONTAINING PROTEIN"/>
    <property type="match status" value="1"/>
</dbReference>
<organism evidence="1 2">
    <name type="scientific">Asbolus verrucosus</name>
    <name type="common">Desert ironclad beetle</name>
    <dbReference type="NCBI Taxonomy" id="1661398"/>
    <lineage>
        <taxon>Eukaryota</taxon>
        <taxon>Metazoa</taxon>
        <taxon>Ecdysozoa</taxon>
        <taxon>Arthropoda</taxon>
        <taxon>Hexapoda</taxon>
        <taxon>Insecta</taxon>
        <taxon>Pterygota</taxon>
        <taxon>Neoptera</taxon>
        <taxon>Endopterygota</taxon>
        <taxon>Coleoptera</taxon>
        <taxon>Polyphaga</taxon>
        <taxon>Cucujiformia</taxon>
        <taxon>Tenebrionidae</taxon>
        <taxon>Pimeliinae</taxon>
        <taxon>Asbolus</taxon>
    </lineage>
</organism>
<proteinExistence type="predicted"/>
<keyword evidence="2" id="KW-1185">Reference proteome</keyword>
<gene>
    <name evidence="1" type="ORF">BDFB_014623</name>
</gene>
<dbReference type="OrthoDB" id="6767312at2759"/>
<name>A0A482W5D4_ASBVE</name>
<evidence type="ECO:0008006" key="3">
    <source>
        <dbReference type="Google" id="ProtNLM"/>
    </source>
</evidence>
<dbReference type="GO" id="GO:0003676">
    <property type="term" value="F:nucleic acid binding"/>
    <property type="evidence" value="ECO:0007669"/>
    <property type="project" value="InterPro"/>
</dbReference>
<comment type="caution">
    <text evidence="1">The sequence shown here is derived from an EMBL/GenBank/DDBJ whole genome shotgun (WGS) entry which is preliminary data.</text>
</comment>
<dbReference type="AlphaFoldDB" id="A0A482W5D4"/>
<dbReference type="InterPro" id="IPR036397">
    <property type="entry name" value="RNaseH_sf"/>
</dbReference>
<dbReference type="STRING" id="1661398.A0A482W5D4"/>
<accession>A0A482W5D4</accession>
<protein>
    <recommendedName>
        <fullName evidence="3">DDE 3 domain containing protein</fullName>
    </recommendedName>
</protein>
<evidence type="ECO:0000313" key="2">
    <source>
        <dbReference type="Proteomes" id="UP000292052"/>
    </source>
</evidence>